<protein>
    <submittedName>
        <fullName evidence="2">Tyrosine ammonia-lyase</fullName>
    </submittedName>
</protein>
<dbReference type="AlphaFoldDB" id="A0A1H8SLS8"/>
<dbReference type="CDD" id="cd00332">
    <property type="entry name" value="PAL-HAL"/>
    <property type="match status" value="1"/>
</dbReference>
<dbReference type="InterPro" id="IPR022313">
    <property type="entry name" value="Phe/His_NH3-lyase_AS"/>
</dbReference>
<sequence>MDRTYCNLGRDGLTHTDIDAVAHGEPLHLDDAVGRRVVASHERLQRYVAEQRRIYGVTTGYGPLADTLVGRDHSEQLQRNLIAHLSAGVGEPLSRTQTRATMAARVAALAQGNSGVSPAALWLLADCLNADALPVVPAMGTVGASGDLTPLAHIAGALMGHGRIRVQGGAPEPAGDALERLGLTPFNPQGKDAIALVNGTSAMTGIAALNGAACERALRWSTLLTAGHADVLGGRLEAWDPAFGALRPHNGQQRLHRWLRSLTLGSGWVTAPEHGATVAGGALEQLDQPIQDPYTLRCAPQLLGAVSDQLAWHNSVVDTELNSVTDNPVLPDDADVALHGGNFYGQHVALASDALANGVITLAVHAERRIARLANRRLNQGLPAFLQGQEAGLHSGFMGAQVTASALLAEMRTHATPASIQSIPTNGDNQDVVTMGTIGARRCARLLELLNHLLAIDALMVAQAVDLRRQMEATAGTEPSAAVQALHRWVRRMAPPLDADRALHDEIELVSTRVALPGGLVEQLDAFAGPY</sequence>
<dbReference type="SUPFAM" id="SSF48557">
    <property type="entry name" value="L-aspartase-like"/>
    <property type="match status" value="1"/>
</dbReference>
<evidence type="ECO:0000313" key="2">
    <source>
        <dbReference type="EMBL" id="SEO79909.1"/>
    </source>
</evidence>
<organism evidence="2 3">
    <name type="scientific">Aquisalimonas asiatica</name>
    <dbReference type="NCBI Taxonomy" id="406100"/>
    <lineage>
        <taxon>Bacteria</taxon>
        <taxon>Pseudomonadati</taxon>
        <taxon>Pseudomonadota</taxon>
        <taxon>Gammaproteobacteria</taxon>
        <taxon>Chromatiales</taxon>
        <taxon>Ectothiorhodospiraceae</taxon>
        <taxon>Aquisalimonas</taxon>
    </lineage>
</organism>
<reference evidence="2 3" key="1">
    <citation type="submission" date="2016-10" db="EMBL/GenBank/DDBJ databases">
        <authorList>
            <person name="de Groot N.N."/>
        </authorList>
    </citation>
    <scope>NUCLEOTIDE SEQUENCE [LARGE SCALE GENOMIC DNA]</scope>
    <source>
        <strain evidence="2 3">CGMCC 1.6291</strain>
    </source>
</reference>
<dbReference type="InterPro" id="IPR001106">
    <property type="entry name" value="Aromatic_Lyase"/>
</dbReference>
<dbReference type="GO" id="GO:0016841">
    <property type="term" value="F:ammonia-lyase activity"/>
    <property type="evidence" value="ECO:0007669"/>
    <property type="project" value="InterPro"/>
</dbReference>
<dbReference type="Pfam" id="PF00221">
    <property type="entry name" value="Lyase_aromatic"/>
    <property type="match status" value="1"/>
</dbReference>
<evidence type="ECO:0000313" key="3">
    <source>
        <dbReference type="Proteomes" id="UP000199657"/>
    </source>
</evidence>
<dbReference type="RefSeq" id="WP_091642162.1">
    <property type="nucleotide sequence ID" value="NZ_FOEG01000003.1"/>
</dbReference>
<dbReference type="EMBL" id="FOEG01000003">
    <property type="protein sequence ID" value="SEO79909.1"/>
    <property type="molecule type" value="Genomic_DNA"/>
</dbReference>
<dbReference type="OrthoDB" id="9806955at2"/>
<name>A0A1H8SLS8_9GAMM</name>
<evidence type="ECO:0000256" key="1">
    <source>
        <dbReference type="ARBA" id="ARBA00023239"/>
    </source>
</evidence>
<proteinExistence type="predicted"/>
<dbReference type="STRING" id="406100.SAMN04488052_10377"/>
<dbReference type="PANTHER" id="PTHR10362">
    <property type="entry name" value="HISTIDINE AMMONIA-LYASE"/>
    <property type="match status" value="1"/>
</dbReference>
<keyword evidence="3" id="KW-1185">Reference proteome</keyword>
<dbReference type="Gene3D" id="1.20.200.10">
    <property type="entry name" value="Fumarase/aspartase (Central domain)"/>
    <property type="match status" value="1"/>
</dbReference>
<accession>A0A1H8SLS8</accession>
<dbReference type="PROSITE" id="PS00488">
    <property type="entry name" value="PAL_HISTIDASE"/>
    <property type="match status" value="1"/>
</dbReference>
<dbReference type="Proteomes" id="UP000199657">
    <property type="component" value="Unassembled WGS sequence"/>
</dbReference>
<gene>
    <name evidence="2" type="ORF">SAMN04488052_10377</name>
</gene>
<dbReference type="Gene3D" id="1.10.275.10">
    <property type="entry name" value="Fumarase/aspartase (N-terminal domain)"/>
    <property type="match status" value="1"/>
</dbReference>
<dbReference type="InterPro" id="IPR024083">
    <property type="entry name" value="Fumarase/histidase_N"/>
</dbReference>
<dbReference type="FunFam" id="1.10.275.10:FF:000005">
    <property type="entry name" value="Histidine ammonia-lyase"/>
    <property type="match status" value="1"/>
</dbReference>
<dbReference type="InterPro" id="IPR008948">
    <property type="entry name" value="L-Aspartase-like"/>
</dbReference>
<keyword evidence="1 2" id="KW-0456">Lyase</keyword>